<dbReference type="EMBL" id="PFAJ01000051">
    <property type="protein sequence ID" value="PIR96963.1"/>
    <property type="molecule type" value="Genomic_DNA"/>
</dbReference>
<organism evidence="2 3">
    <name type="scientific">Candidatus Doudnabacteria bacterium CG10_big_fil_rev_8_21_14_0_10_41_10</name>
    <dbReference type="NCBI Taxonomy" id="1974551"/>
    <lineage>
        <taxon>Bacteria</taxon>
        <taxon>Candidatus Doudnaibacteriota</taxon>
    </lineage>
</organism>
<gene>
    <name evidence="2" type="ORF">COT91_03835</name>
</gene>
<proteinExistence type="predicted"/>
<evidence type="ECO:0000313" key="2">
    <source>
        <dbReference type="EMBL" id="PIR96963.1"/>
    </source>
</evidence>
<evidence type="ECO:0000313" key="3">
    <source>
        <dbReference type="Proteomes" id="UP000230557"/>
    </source>
</evidence>
<protein>
    <submittedName>
        <fullName evidence="2">Uncharacterized protein</fullName>
    </submittedName>
</protein>
<dbReference type="Proteomes" id="UP000230557">
    <property type="component" value="Unassembled WGS sequence"/>
</dbReference>
<sequence>MSAVVILQYRNPKRKRHHESYFENEEGGWLSRLVEPCRDEAKLGEGSLPSPKQHGVRAPASQSGSARKCAKPIHLGASSPSGNVRGECRGWTPWAGRTTSDNK</sequence>
<dbReference type="AlphaFoldDB" id="A0A2H0VD18"/>
<name>A0A2H0VD18_9BACT</name>
<feature type="region of interest" description="Disordered" evidence="1">
    <location>
        <begin position="41"/>
        <end position="103"/>
    </location>
</feature>
<evidence type="ECO:0000256" key="1">
    <source>
        <dbReference type="SAM" id="MobiDB-lite"/>
    </source>
</evidence>
<accession>A0A2H0VD18</accession>
<reference evidence="3" key="1">
    <citation type="submission" date="2017-09" db="EMBL/GenBank/DDBJ databases">
        <title>Depth-based differentiation of microbial function through sediment-hosted aquifers and enrichment of novel symbionts in the deep terrestrial subsurface.</title>
        <authorList>
            <person name="Probst A.J."/>
            <person name="Ladd B."/>
            <person name="Jarett J.K."/>
            <person name="Geller-Mcgrath D.E."/>
            <person name="Sieber C.M.K."/>
            <person name="Emerson J.B."/>
            <person name="Anantharaman K."/>
            <person name="Thomas B.C."/>
            <person name="Malmstrom R."/>
            <person name="Stieglmeier M."/>
            <person name="Klingl A."/>
            <person name="Woyke T."/>
            <person name="Ryan C.M."/>
            <person name="Banfield J.F."/>
        </authorList>
    </citation>
    <scope>NUCLEOTIDE SEQUENCE [LARGE SCALE GENOMIC DNA]</scope>
</reference>
<comment type="caution">
    <text evidence="2">The sequence shown here is derived from an EMBL/GenBank/DDBJ whole genome shotgun (WGS) entry which is preliminary data.</text>
</comment>